<organism evidence="4 5">
    <name type="scientific">Deinococcus metalli</name>
    <dbReference type="NCBI Taxonomy" id="1141878"/>
    <lineage>
        <taxon>Bacteria</taxon>
        <taxon>Thermotogati</taxon>
        <taxon>Deinococcota</taxon>
        <taxon>Deinococci</taxon>
        <taxon>Deinococcales</taxon>
        <taxon>Deinococcaceae</taxon>
        <taxon>Deinococcus</taxon>
    </lineage>
</organism>
<reference evidence="3" key="1">
    <citation type="journal article" date="2014" name="Int. J. Syst. Evol. Microbiol.">
        <title>Complete genome of a new Firmicutes species belonging to the dominant human colonic microbiota ('Ruminococcus bicirculans') reveals two chromosomes and a selective capacity to utilize plant glucans.</title>
        <authorList>
            <consortium name="NISC Comparative Sequencing Program"/>
            <person name="Wegmann U."/>
            <person name="Louis P."/>
            <person name="Goesmann A."/>
            <person name="Henrissat B."/>
            <person name="Duncan S.H."/>
            <person name="Flint H.J."/>
        </authorList>
    </citation>
    <scope>NUCLEOTIDE SEQUENCE</scope>
    <source>
        <strain evidence="3">CGMCC 1.18437</strain>
    </source>
</reference>
<dbReference type="RefSeq" id="WP_184110958.1">
    <property type="nucleotide sequence ID" value="NZ_BNAJ01000004.1"/>
</dbReference>
<proteinExistence type="predicted"/>
<sequence>MNFRLKNAVLLLTLALVPVSAYAQDTTTTPPQSTDTTAPTDTTGGATDTTSGATTDTTSGATTGTTTDTGTAAANDGRGTDWGWLGLLGLLGLAGLRRPAPTRVVTTASPTSTTAPPR</sequence>
<dbReference type="Proteomes" id="UP000619376">
    <property type="component" value="Unassembled WGS sequence"/>
</dbReference>
<evidence type="ECO:0000313" key="4">
    <source>
        <dbReference type="EMBL" id="MBB5376378.1"/>
    </source>
</evidence>
<dbReference type="EMBL" id="JACHFK010000004">
    <property type="protein sequence ID" value="MBB5376378.1"/>
    <property type="molecule type" value="Genomic_DNA"/>
</dbReference>
<gene>
    <name evidence="3" type="ORF">GCM10017781_21260</name>
    <name evidence="4" type="ORF">HNQ07_001842</name>
</gene>
<feature type="signal peptide" evidence="2">
    <location>
        <begin position="1"/>
        <end position="23"/>
    </location>
</feature>
<reference evidence="4 5" key="3">
    <citation type="submission" date="2020-08" db="EMBL/GenBank/DDBJ databases">
        <title>Genomic Encyclopedia of Type Strains, Phase IV (KMG-IV): sequencing the most valuable type-strain genomes for metagenomic binning, comparative biology and taxonomic classification.</title>
        <authorList>
            <person name="Goeker M."/>
        </authorList>
    </citation>
    <scope>NUCLEOTIDE SEQUENCE [LARGE SCALE GENOMIC DNA]</scope>
    <source>
        <strain evidence="4 5">DSM 27521</strain>
    </source>
</reference>
<evidence type="ECO:0000313" key="6">
    <source>
        <dbReference type="Proteomes" id="UP000619376"/>
    </source>
</evidence>
<feature type="chain" id="PRO_5030709905" evidence="2">
    <location>
        <begin position="24"/>
        <end position="118"/>
    </location>
</feature>
<feature type="region of interest" description="Disordered" evidence="1">
    <location>
        <begin position="23"/>
        <end position="80"/>
    </location>
</feature>
<evidence type="ECO:0000256" key="2">
    <source>
        <dbReference type="SAM" id="SignalP"/>
    </source>
</evidence>
<protein>
    <submittedName>
        <fullName evidence="4">MYXO-CTERM domain-containing protein</fullName>
    </submittedName>
</protein>
<keyword evidence="2" id="KW-0732">Signal</keyword>
<reference evidence="3" key="4">
    <citation type="submission" date="2024-05" db="EMBL/GenBank/DDBJ databases">
        <authorList>
            <person name="Sun Q."/>
            <person name="Zhou Y."/>
        </authorList>
    </citation>
    <scope>NUCLEOTIDE SEQUENCE</scope>
    <source>
        <strain evidence="3">CGMCC 1.18437</strain>
    </source>
</reference>
<dbReference type="NCBIfam" id="NF038039">
    <property type="entry name" value="WGxxGxxG-CTERM"/>
    <property type="match status" value="1"/>
</dbReference>
<dbReference type="Proteomes" id="UP000539473">
    <property type="component" value="Unassembled WGS sequence"/>
</dbReference>
<evidence type="ECO:0000313" key="5">
    <source>
        <dbReference type="Proteomes" id="UP000539473"/>
    </source>
</evidence>
<keyword evidence="6" id="KW-1185">Reference proteome</keyword>
<accession>A0A7W8KEN8</accession>
<dbReference type="AlphaFoldDB" id="A0A7W8KEN8"/>
<reference evidence="6" key="2">
    <citation type="journal article" date="2019" name="Int. J. Syst. Evol. Microbiol.">
        <title>The Global Catalogue of Microorganisms (GCM) 10K type strain sequencing project: providing services to taxonomists for standard genome sequencing and annotation.</title>
        <authorList>
            <consortium name="The Broad Institute Genomics Platform"/>
            <consortium name="The Broad Institute Genome Sequencing Center for Infectious Disease"/>
            <person name="Wu L."/>
            <person name="Ma J."/>
        </authorList>
    </citation>
    <scope>NUCLEOTIDE SEQUENCE [LARGE SCALE GENOMIC DNA]</scope>
    <source>
        <strain evidence="6">CGMCC 1.18437</strain>
    </source>
</reference>
<feature type="region of interest" description="Disordered" evidence="1">
    <location>
        <begin position="96"/>
        <end position="118"/>
    </location>
</feature>
<evidence type="ECO:0000256" key="1">
    <source>
        <dbReference type="SAM" id="MobiDB-lite"/>
    </source>
</evidence>
<dbReference type="NCBIfam" id="NF041742">
    <property type="entry name" value="WGxxGxxG_fam"/>
    <property type="match status" value="1"/>
</dbReference>
<dbReference type="EMBL" id="BNAJ01000004">
    <property type="protein sequence ID" value="GHF44490.1"/>
    <property type="molecule type" value="Genomic_DNA"/>
</dbReference>
<comment type="caution">
    <text evidence="4">The sequence shown here is derived from an EMBL/GenBank/DDBJ whole genome shotgun (WGS) entry which is preliminary data.</text>
</comment>
<evidence type="ECO:0000313" key="3">
    <source>
        <dbReference type="EMBL" id="GHF44490.1"/>
    </source>
</evidence>
<name>A0A7W8KEN8_9DEIO</name>